<dbReference type="AlphaFoldDB" id="A0A164XHT4"/>
<comment type="caution">
    <text evidence="3">The sequence shown here is derived from an EMBL/GenBank/DDBJ whole genome shotgun (WGS) entry which is preliminary data.</text>
</comment>
<evidence type="ECO:0000259" key="2">
    <source>
        <dbReference type="Pfam" id="PF12874"/>
    </source>
</evidence>
<dbReference type="Gene3D" id="3.30.160.60">
    <property type="entry name" value="Classic Zinc Finger"/>
    <property type="match status" value="1"/>
</dbReference>
<evidence type="ECO:0000256" key="1">
    <source>
        <dbReference type="SAM" id="MobiDB-lite"/>
    </source>
</evidence>
<proteinExistence type="predicted"/>
<dbReference type="InterPro" id="IPR013087">
    <property type="entry name" value="Znf_C2H2_type"/>
</dbReference>
<dbReference type="EMBL" id="LNRQ01000005">
    <property type="protein sequence ID" value="KZM93196.1"/>
    <property type="molecule type" value="Genomic_DNA"/>
</dbReference>
<feature type="compositionally biased region" description="Basic and acidic residues" evidence="1">
    <location>
        <begin position="289"/>
        <end position="303"/>
    </location>
</feature>
<protein>
    <recommendedName>
        <fullName evidence="2">C2H2-type domain-containing protein</fullName>
    </recommendedName>
</protein>
<feature type="region of interest" description="Disordered" evidence="1">
    <location>
        <begin position="268"/>
        <end position="303"/>
    </location>
</feature>
<dbReference type="Pfam" id="PF12874">
    <property type="entry name" value="zf-met"/>
    <property type="match status" value="1"/>
</dbReference>
<dbReference type="SUPFAM" id="SSF57667">
    <property type="entry name" value="beta-beta-alpha zinc fingers"/>
    <property type="match status" value="1"/>
</dbReference>
<organism evidence="3">
    <name type="scientific">Daucus carota subsp. sativus</name>
    <name type="common">Carrot</name>
    <dbReference type="NCBI Taxonomy" id="79200"/>
    <lineage>
        <taxon>Eukaryota</taxon>
        <taxon>Viridiplantae</taxon>
        <taxon>Streptophyta</taxon>
        <taxon>Embryophyta</taxon>
        <taxon>Tracheophyta</taxon>
        <taxon>Spermatophyta</taxon>
        <taxon>Magnoliopsida</taxon>
        <taxon>eudicotyledons</taxon>
        <taxon>Gunneridae</taxon>
        <taxon>Pentapetalae</taxon>
        <taxon>asterids</taxon>
        <taxon>campanulids</taxon>
        <taxon>Apiales</taxon>
        <taxon>Apiaceae</taxon>
        <taxon>Apioideae</taxon>
        <taxon>Scandiceae</taxon>
        <taxon>Daucinae</taxon>
        <taxon>Daucus</taxon>
        <taxon>Daucus sect. Daucus</taxon>
    </lineage>
</organism>
<feature type="region of interest" description="Disordered" evidence="1">
    <location>
        <begin position="216"/>
        <end position="242"/>
    </location>
</feature>
<reference evidence="3" key="1">
    <citation type="journal article" date="2016" name="Nat. Genet.">
        <title>A high-quality carrot genome assembly provides new insights into carotenoid accumulation and asterid genome evolution.</title>
        <authorList>
            <person name="Iorizzo M."/>
            <person name="Ellison S."/>
            <person name="Senalik D."/>
            <person name="Zeng P."/>
            <person name="Satapoomin P."/>
            <person name="Huang J."/>
            <person name="Bowman M."/>
            <person name="Iovene M."/>
            <person name="Sanseverino W."/>
            <person name="Cavagnaro P."/>
            <person name="Yildiz M."/>
            <person name="Macko-Podgorni A."/>
            <person name="Moranska E."/>
            <person name="Grzebelus E."/>
            <person name="Grzebelus D."/>
            <person name="Ashrafi H."/>
            <person name="Zheng Z."/>
            <person name="Cheng S."/>
            <person name="Spooner D."/>
            <person name="Van Deynze A."/>
            <person name="Simon P."/>
        </authorList>
    </citation>
    <scope>NUCLEOTIDE SEQUENCE [LARGE SCALE GENOMIC DNA]</scope>
    <source>
        <tissue evidence="3">Leaf</tissue>
    </source>
</reference>
<accession>A0A164XHT4</accession>
<feature type="region of interest" description="Disordered" evidence="1">
    <location>
        <begin position="93"/>
        <end position="134"/>
    </location>
</feature>
<feature type="domain" description="C2H2-type" evidence="2">
    <location>
        <begin position="248"/>
        <end position="272"/>
    </location>
</feature>
<name>A0A164XHT4_DAUCS</name>
<dbReference type="PANTHER" id="PTHR47487">
    <property type="entry name" value="OS06G0651300 PROTEIN-RELATED"/>
    <property type="match status" value="1"/>
</dbReference>
<sequence>MGLGRILSEHQRRELEKRVIGEEILSDWLHRKQLEEEIMTEMFGVEMLQRVKNSIASENPEVKSDTCNKSPTGLQKIINIQDKGEDSGLVPHPDGPMSLNGQERIDQSPANEKEGGLTGRIPIHCPPRAPNTTKPGMFIGLGRTATTPSKGEGSPLVPSAQVPAFLNGQSPVNDTDSGLNCSLPFQRLPRAPNNTNPEKLVDLGKEATTALVNSVTKRTSEGELNVDTPPIGGDNETAGKTTAKRKRWDCDLCCVITSAESVLQAHLKGKKHLAKLKASSETAKPPTSGEDHGKSIQEDNLPK</sequence>
<dbReference type="Gramene" id="KZM93196">
    <property type="protein sequence ID" value="KZM93196"/>
    <property type="gene ID" value="DCAR_016441"/>
</dbReference>
<evidence type="ECO:0000313" key="3">
    <source>
        <dbReference type="EMBL" id="KZM93196.1"/>
    </source>
</evidence>
<dbReference type="PANTHER" id="PTHR47487:SF8">
    <property type="entry name" value="OS08G0270900 PROTEIN"/>
    <property type="match status" value="1"/>
</dbReference>
<feature type="compositionally biased region" description="Basic and acidic residues" evidence="1">
    <location>
        <begin position="103"/>
        <end position="115"/>
    </location>
</feature>
<dbReference type="InterPro" id="IPR036236">
    <property type="entry name" value="Znf_C2H2_sf"/>
</dbReference>
<gene>
    <name evidence="3" type="ORF">DCAR_016441</name>
</gene>